<organism evidence="4 5">
    <name type="scientific">Endosaccharibacter trunci</name>
    <dbReference type="NCBI Taxonomy" id="2812733"/>
    <lineage>
        <taxon>Bacteria</taxon>
        <taxon>Pseudomonadati</taxon>
        <taxon>Pseudomonadota</taxon>
        <taxon>Alphaproteobacteria</taxon>
        <taxon>Acetobacterales</taxon>
        <taxon>Acetobacteraceae</taxon>
        <taxon>Endosaccharibacter</taxon>
    </lineage>
</organism>
<dbReference type="Proteomes" id="UP001524587">
    <property type="component" value="Unassembled WGS sequence"/>
</dbReference>
<evidence type="ECO:0000313" key="5">
    <source>
        <dbReference type="Proteomes" id="UP001524587"/>
    </source>
</evidence>
<dbReference type="PANTHER" id="PTHR31223:SF70">
    <property type="entry name" value="LOG FAMILY PROTEIN YJL055W"/>
    <property type="match status" value="1"/>
</dbReference>
<dbReference type="SUPFAM" id="SSF102405">
    <property type="entry name" value="MCP/YpsA-like"/>
    <property type="match status" value="1"/>
</dbReference>
<evidence type="ECO:0000256" key="1">
    <source>
        <dbReference type="ARBA" id="ARBA00000274"/>
    </source>
</evidence>
<dbReference type="InterPro" id="IPR031100">
    <property type="entry name" value="LOG_fam"/>
</dbReference>
<dbReference type="PANTHER" id="PTHR31223">
    <property type="entry name" value="LOG FAMILY PROTEIN YJL055W"/>
    <property type="match status" value="1"/>
</dbReference>
<gene>
    <name evidence="4" type="ORF">NFI95_08555</name>
</gene>
<reference evidence="4 5" key="1">
    <citation type="submission" date="2022-06" db="EMBL/GenBank/DDBJ databases">
        <title>Endosaccharibacter gen. nov., sp. nov., endophytic bacteria isolated from sugarcane.</title>
        <authorList>
            <person name="Pitiwittayakul N."/>
            <person name="Yukphan P."/>
            <person name="Charoenyingcharoen P."/>
            <person name="Tanasupawat S."/>
        </authorList>
    </citation>
    <scope>NUCLEOTIDE SEQUENCE [LARGE SCALE GENOMIC DNA]</scope>
    <source>
        <strain evidence="4 5">KSS8</strain>
    </source>
</reference>
<evidence type="ECO:0000256" key="2">
    <source>
        <dbReference type="ARBA" id="ARBA00006763"/>
    </source>
</evidence>
<name>A0ABT1W6M7_9PROT</name>
<comment type="caution">
    <text evidence="4">The sequence shown here is derived from an EMBL/GenBank/DDBJ whole genome shotgun (WGS) entry which is preliminary data.</text>
</comment>
<dbReference type="EMBL" id="JAMSKV010000006">
    <property type="protein sequence ID" value="MCQ8278502.1"/>
    <property type="molecule type" value="Genomic_DNA"/>
</dbReference>
<keyword evidence="3" id="KW-0378">Hydrolase</keyword>
<comment type="similarity">
    <text evidence="2 3">Belongs to the LOG family.</text>
</comment>
<sequence length="198" mass="21054">MPTRFASVAVFLGSRFGSNRAFRDAAEHCGRALAEAGIRLIYGGGDVGLMGAVADAALAAGGAVSGVIPHFLKTREVMHRGVTDLTVTESMHTRKQKMFADADAFFILPGGLGTFDEFFEILTWKQLRLHNKPILIVDVAGWGEALVATIDRAIADGFADPSARALFEHVDGVDAALARLAELSRTSEPAQTADPAML</sequence>
<dbReference type="EC" id="3.2.2.n1" evidence="3"/>
<evidence type="ECO:0000313" key="4">
    <source>
        <dbReference type="EMBL" id="MCQ8278502.1"/>
    </source>
</evidence>
<keyword evidence="3" id="KW-0203">Cytokinin biosynthesis</keyword>
<protein>
    <recommendedName>
        <fullName evidence="3">Cytokinin riboside 5'-monophosphate phosphoribohydrolase</fullName>
        <ecNumber evidence="3">3.2.2.n1</ecNumber>
    </recommendedName>
</protein>
<dbReference type="Gene3D" id="3.40.50.450">
    <property type="match status" value="1"/>
</dbReference>
<keyword evidence="5" id="KW-1185">Reference proteome</keyword>
<dbReference type="NCBIfam" id="TIGR00730">
    <property type="entry name" value="Rossman fold protein, TIGR00730 family"/>
    <property type="match status" value="1"/>
</dbReference>
<dbReference type="InterPro" id="IPR005269">
    <property type="entry name" value="LOG"/>
</dbReference>
<evidence type="ECO:0000256" key="3">
    <source>
        <dbReference type="RuleBase" id="RU363015"/>
    </source>
</evidence>
<comment type="catalytic activity">
    <reaction evidence="1">
        <text>AMP + H2O = D-ribose 5-phosphate + adenine</text>
        <dbReference type="Rhea" id="RHEA:20129"/>
        <dbReference type="ChEBI" id="CHEBI:15377"/>
        <dbReference type="ChEBI" id="CHEBI:16708"/>
        <dbReference type="ChEBI" id="CHEBI:78346"/>
        <dbReference type="ChEBI" id="CHEBI:456215"/>
        <dbReference type="EC" id="3.2.2.4"/>
    </reaction>
</comment>
<proteinExistence type="inferred from homology"/>
<accession>A0ABT1W6M7</accession>
<dbReference type="Pfam" id="PF03641">
    <property type="entry name" value="Lysine_decarbox"/>
    <property type="match status" value="1"/>
</dbReference>
<dbReference type="RefSeq" id="WP_422863982.1">
    <property type="nucleotide sequence ID" value="NZ_JAMSKV010000006.1"/>
</dbReference>